<accession>A0A1E3Q2N5</accession>
<evidence type="ECO:0000313" key="2">
    <source>
        <dbReference type="Proteomes" id="UP000094385"/>
    </source>
</evidence>
<dbReference type="Proteomes" id="UP000094385">
    <property type="component" value="Unassembled WGS sequence"/>
</dbReference>
<reference evidence="1 2" key="1">
    <citation type="journal article" date="2016" name="Proc. Natl. Acad. Sci. U.S.A.">
        <title>Comparative genomics of biotechnologically important yeasts.</title>
        <authorList>
            <person name="Riley R."/>
            <person name="Haridas S."/>
            <person name="Wolfe K.H."/>
            <person name="Lopes M.R."/>
            <person name="Hittinger C.T."/>
            <person name="Goeker M."/>
            <person name="Salamov A.A."/>
            <person name="Wisecaver J.H."/>
            <person name="Long T.M."/>
            <person name="Calvey C.H."/>
            <person name="Aerts A.L."/>
            <person name="Barry K.W."/>
            <person name="Choi C."/>
            <person name="Clum A."/>
            <person name="Coughlan A.Y."/>
            <person name="Deshpande S."/>
            <person name="Douglass A.P."/>
            <person name="Hanson S.J."/>
            <person name="Klenk H.-P."/>
            <person name="LaButti K.M."/>
            <person name="Lapidus A."/>
            <person name="Lindquist E.A."/>
            <person name="Lipzen A.M."/>
            <person name="Meier-Kolthoff J.P."/>
            <person name="Ohm R.A."/>
            <person name="Otillar R.P."/>
            <person name="Pangilinan J.L."/>
            <person name="Peng Y."/>
            <person name="Rokas A."/>
            <person name="Rosa C.A."/>
            <person name="Scheuner C."/>
            <person name="Sibirny A.A."/>
            <person name="Slot J.C."/>
            <person name="Stielow J.B."/>
            <person name="Sun H."/>
            <person name="Kurtzman C.P."/>
            <person name="Blackwell M."/>
            <person name="Grigoriev I.V."/>
            <person name="Jeffries T.W."/>
        </authorList>
    </citation>
    <scope>NUCLEOTIDE SEQUENCE [LARGE SCALE GENOMIC DNA]</scope>
    <source>
        <strain evidence="1 2">NRRL Y-11557</strain>
    </source>
</reference>
<dbReference type="AlphaFoldDB" id="A0A1E3Q2N5"/>
<protein>
    <submittedName>
        <fullName evidence="1">Uncharacterized protein</fullName>
    </submittedName>
</protein>
<sequence length="182" mass="20629">MSADIATASEIYSEVPVEGLFILKRGKTFYYHGTTAAKRLLQLQYEEYHKGRSNNIFMQLDSYFTLKDSVSILAPTATNGPQPTKRAKLSAVKEKAMREAFKKLLAQATNAEHPDPLRFRSLKTLESELAGRGFRLQFEGDWTWTTFESAYKSKSTVSFQAIVEAISGHRITVTPIDRRNEE</sequence>
<dbReference type="OrthoDB" id="10405449at2759"/>
<name>A0A1E3Q2N5_LIPST</name>
<evidence type="ECO:0000313" key="1">
    <source>
        <dbReference type="EMBL" id="ODQ71870.1"/>
    </source>
</evidence>
<organism evidence="1 2">
    <name type="scientific">Lipomyces starkeyi NRRL Y-11557</name>
    <dbReference type="NCBI Taxonomy" id="675824"/>
    <lineage>
        <taxon>Eukaryota</taxon>
        <taxon>Fungi</taxon>
        <taxon>Dikarya</taxon>
        <taxon>Ascomycota</taxon>
        <taxon>Saccharomycotina</taxon>
        <taxon>Lipomycetes</taxon>
        <taxon>Lipomycetales</taxon>
        <taxon>Lipomycetaceae</taxon>
        <taxon>Lipomyces</taxon>
    </lineage>
</organism>
<proteinExistence type="predicted"/>
<gene>
    <name evidence="1" type="ORF">LIPSTDRAFT_4244</name>
</gene>
<dbReference type="EMBL" id="KV454296">
    <property type="protein sequence ID" value="ODQ71870.1"/>
    <property type="molecule type" value="Genomic_DNA"/>
</dbReference>
<keyword evidence="2" id="KW-1185">Reference proteome</keyword>